<dbReference type="GO" id="GO:0004519">
    <property type="term" value="F:endonuclease activity"/>
    <property type="evidence" value="ECO:0007669"/>
    <property type="project" value="UniProtKB-KW"/>
</dbReference>
<dbReference type="EMBL" id="SOCE01000001">
    <property type="protein sequence ID" value="TDU90221.1"/>
    <property type="molecule type" value="Genomic_DNA"/>
</dbReference>
<proteinExistence type="predicted"/>
<dbReference type="SUPFAM" id="SSF52980">
    <property type="entry name" value="Restriction endonuclease-like"/>
    <property type="match status" value="1"/>
</dbReference>
<dbReference type="InterPro" id="IPR007569">
    <property type="entry name" value="DUF559"/>
</dbReference>
<evidence type="ECO:0000313" key="2">
    <source>
        <dbReference type="EMBL" id="TDU90221.1"/>
    </source>
</evidence>
<comment type="caution">
    <text evidence="2">The sequence shown here is derived from an EMBL/GenBank/DDBJ whole genome shotgun (WGS) entry which is preliminary data.</text>
</comment>
<evidence type="ECO:0000313" key="3">
    <source>
        <dbReference type="Proteomes" id="UP000295151"/>
    </source>
</evidence>
<organism evidence="2 3">
    <name type="scientific">Kribbella voronezhensis</name>
    <dbReference type="NCBI Taxonomy" id="2512212"/>
    <lineage>
        <taxon>Bacteria</taxon>
        <taxon>Bacillati</taxon>
        <taxon>Actinomycetota</taxon>
        <taxon>Actinomycetes</taxon>
        <taxon>Propionibacteriales</taxon>
        <taxon>Kribbellaceae</taxon>
        <taxon>Kribbella</taxon>
    </lineage>
</organism>
<keyword evidence="2" id="KW-0255">Endonuclease</keyword>
<gene>
    <name evidence="2" type="ORF">EV138_3806</name>
</gene>
<dbReference type="InterPro" id="IPR011335">
    <property type="entry name" value="Restrct_endonuc-II-like"/>
</dbReference>
<dbReference type="AlphaFoldDB" id="A0A4R7TDK0"/>
<keyword evidence="2" id="KW-0540">Nuclease</keyword>
<dbReference type="Pfam" id="PF04480">
    <property type="entry name" value="DUF559"/>
    <property type="match status" value="1"/>
</dbReference>
<reference evidence="2 3" key="1">
    <citation type="submission" date="2019-03" db="EMBL/GenBank/DDBJ databases">
        <title>Genomic Encyclopedia of Type Strains, Phase III (KMG-III): the genomes of soil and plant-associated and newly described type strains.</title>
        <authorList>
            <person name="Whitman W."/>
        </authorList>
    </citation>
    <scope>NUCLEOTIDE SEQUENCE [LARGE SCALE GENOMIC DNA]</scope>
    <source>
        <strain evidence="2 3">VKM Ac-2575</strain>
    </source>
</reference>
<accession>A0A4R7TDK0</accession>
<keyword evidence="2" id="KW-0378">Hydrolase</keyword>
<sequence length="313" mass="34100">MLAVHACGQRPLRSAELGNDVTMGDVVDVLGRRGGSATFGELRALVHSRDIRKALTDGDIQRVAKGVYALPKAPSALTAARSHGGVVSYLSAAEHWGMKVIVAAPLPHVTLRPGKVRRRTGRPCVLHWAYVPVDGEVTTPVQTVLDCIRTLPLTEALAVTDSALHQGLVDHDDLMVAAGKLRGPHRRRVQQTVSLADGRSESVLESALRAILIEAGIEGFVPQVVVRDREFSARIDLGHPGLRIALEADGFEHHGTRQALVKDCRRHVALSVRGWTLLRFSWEDIMYDPEWVVTAVRRAVGLPTLTKQVLRAA</sequence>
<protein>
    <submittedName>
        <fullName evidence="2">Very-short-patch-repair endonuclease</fullName>
    </submittedName>
</protein>
<evidence type="ECO:0000259" key="1">
    <source>
        <dbReference type="Pfam" id="PF04480"/>
    </source>
</evidence>
<feature type="domain" description="DUF559" evidence="1">
    <location>
        <begin position="242"/>
        <end position="299"/>
    </location>
</feature>
<dbReference type="Proteomes" id="UP000295151">
    <property type="component" value="Unassembled WGS sequence"/>
</dbReference>
<dbReference type="Gene3D" id="3.40.960.10">
    <property type="entry name" value="VSR Endonuclease"/>
    <property type="match status" value="1"/>
</dbReference>
<keyword evidence="3" id="KW-1185">Reference proteome</keyword>
<name>A0A4R7TDK0_9ACTN</name>